<dbReference type="STRING" id="1150626.PHAMO_120003"/>
<evidence type="ECO:0000313" key="4">
    <source>
        <dbReference type="Proteomes" id="UP000004169"/>
    </source>
</evidence>
<dbReference type="Proteomes" id="UP000004169">
    <property type="component" value="Unassembled WGS sequence"/>
</dbReference>
<gene>
    <name evidence="1" type="ORF">PHAMO_120003</name>
    <name evidence="2" type="ORF">PHAMO_120009</name>
    <name evidence="3" type="ORF">PHAMO_120015</name>
</gene>
<protein>
    <submittedName>
        <fullName evidence="2">Uncharacterized protein</fullName>
    </submittedName>
</protein>
<reference evidence="2 4" key="1">
    <citation type="journal article" date="2012" name="J. Bacteriol.">
        <title>Draft Genome Sequence of the Purple Photosynthetic Bacterium Phaeospirillum molischianum DSM120, a Particularly Versatile Bacterium.</title>
        <authorList>
            <person name="Duquesne K."/>
            <person name="Prima V."/>
            <person name="Ji B."/>
            <person name="Rouy Z."/>
            <person name="Medigue C."/>
            <person name="Talla E."/>
            <person name="Sturgis J.N."/>
        </authorList>
    </citation>
    <scope>NUCLEOTIDE SEQUENCE [LARGE SCALE GENOMIC DNA]</scope>
    <source>
        <strain evidence="2">DSM 120</strain>
        <strain evidence="4">DSM120</strain>
    </source>
</reference>
<evidence type="ECO:0000313" key="3">
    <source>
        <dbReference type="EMBL" id="CCG39926.1"/>
    </source>
</evidence>
<dbReference type="EMBL" id="CAHP01000004">
    <property type="protein sequence ID" value="CCG39920.1"/>
    <property type="molecule type" value="Genomic_DNA"/>
</dbReference>
<name>H8FNI2_MAGML</name>
<proteinExistence type="predicted"/>
<evidence type="ECO:0000313" key="2">
    <source>
        <dbReference type="EMBL" id="CCG39920.1"/>
    </source>
</evidence>
<dbReference type="EMBL" id="CAHP01000004">
    <property type="protein sequence ID" value="CCG39914.1"/>
    <property type="molecule type" value="Genomic_DNA"/>
</dbReference>
<evidence type="ECO:0000313" key="1">
    <source>
        <dbReference type="EMBL" id="CCG39914.1"/>
    </source>
</evidence>
<accession>H8FNI2</accession>
<dbReference type="EMBL" id="CAHP01000004">
    <property type="protein sequence ID" value="CCG39926.1"/>
    <property type="molecule type" value="Genomic_DNA"/>
</dbReference>
<dbReference type="AlphaFoldDB" id="H8FNI2"/>
<comment type="caution">
    <text evidence="2">The sequence shown here is derived from an EMBL/GenBank/DDBJ whole genome shotgun (WGS) entry which is preliminary data.</text>
</comment>
<sequence length="57" mass="6561">MCYLIGNSRPSLAFPCGGAVGMLYVCTFEYMKITGEKNDQHQYQRFHAQYHSQGLNR</sequence>
<organism evidence="2 4">
    <name type="scientific">Magnetospirillum molischianum DSM 120</name>
    <dbReference type="NCBI Taxonomy" id="1150626"/>
    <lineage>
        <taxon>Bacteria</taxon>
        <taxon>Pseudomonadati</taxon>
        <taxon>Pseudomonadota</taxon>
        <taxon>Alphaproteobacteria</taxon>
        <taxon>Rhodospirillales</taxon>
        <taxon>Rhodospirillaceae</taxon>
        <taxon>Magnetospirillum</taxon>
    </lineage>
</organism>
<keyword evidence="4" id="KW-1185">Reference proteome</keyword>